<dbReference type="OMA" id="QMQIAGH"/>
<dbReference type="Pfam" id="PF01535">
    <property type="entry name" value="PPR"/>
    <property type="match status" value="1"/>
</dbReference>
<dbReference type="GO" id="GO:0009451">
    <property type="term" value="P:RNA modification"/>
    <property type="evidence" value="ECO:0007669"/>
    <property type="project" value="InterPro"/>
</dbReference>
<protein>
    <submittedName>
        <fullName evidence="4">Pentatricopeptide repeat</fullName>
    </submittedName>
</protein>
<feature type="repeat" description="PPR" evidence="2">
    <location>
        <begin position="106"/>
        <end position="140"/>
    </location>
</feature>
<feature type="transmembrane region" description="Helical" evidence="3">
    <location>
        <begin position="37"/>
        <end position="58"/>
    </location>
</feature>
<dbReference type="GO" id="GO:0003723">
    <property type="term" value="F:RNA binding"/>
    <property type="evidence" value="ECO:0007669"/>
    <property type="project" value="InterPro"/>
</dbReference>
<keyword evidence="3" id="KW-1133">Transmembrane helix</keyword>
<organism evidence="4 5">
    <name type="scientific">Macleaya cordata</name>
    <name type="common">Five-seeded plume-poppy</name>
    <name type="synonym">Bocconia cordata</name>
    <dbReference type="NCBI Taxonomy" id="56857"/>
    <lineage>
        <taxon>Eukaryota</taxon>
        <taxon>Viridiplantae</taxon>
        <taxon>Streptophyta</taxon>
        <taxon>Embryophyta</taxon>
        <taxon>Tracheophyta</taxon>
        <taxon>Spermatophyta</taxon>
        <taxon>Magnoliopsida</taxon>
        <taxon>Ranunculales</taxon>
        <taxon>Papaveraceae</taxon>
        <taxon>Papaveroideae</taxon>
        <taxon>Macleaya</taxon>
    </lineage>
</organism>
<keyword evidence="5" id="KW-1185">Reference proteome</keyword>
<evidence type="ECO:0000313" key="4">
    <source>
        <dbReference type="EMBL" id="OVA03120.1"/>
    </source>
</evidence>
<dbReference type="InParanoid" id="A0A200PY27"/>
<comment type="caution">
    <text evidence="4">The sequence shown here is derived from an EMBL/GenBank/DDBJ whole genome shotgun (WGS) entry which is preliminary data.</text>
</comment>
<evidence type="ECO:0000256" key="1">
    <source>
        <dbReference type="ARBA" id="ARBA00022737"/>
    </source>
</evidence>
<proteinExistence type="predicted"/>
<sequence>MQSSSRLIRNYISQGAPKEALLLYTQIRREGILYHQFGGGSVIIPLLLKACASLFFLYHGKTLHTELIKYGVTSNVIIGTTLISMYSKCYKIIDSHQVFDERLDQNVVTWNAMIGGYVQNRFCEEALEAFRRVQVDGFKPDEVTVASALFTLIMSPFKIFQLEH</sequence>
<keyword evidence="3" id="KW-0812">Transmembrane</keyword>
<dbReference type="OrthoDB" id="185373at2759"/>
<dbReference type="PROSITE" id="PS51375">
    <property type="entry name" value="PPR"/>
    <property type="match status" value="1"/>
</dbReference>
<dbReference type="InterPro" id="IPR011990">
    <property type="entry name" value="TPR-like_helical_dom_sf"/>
</dbReference>
<name>A0A200PY27_MACCD</name>
<dbReference type="PANTHER" id="PTHR47926">
    <property type="entry name" value="PENTATRICOPEPTIDE REPEAT-CONTAINING PROTEIN"/>
    <property type="match status" value="1"/>
</dbReference>
<dbReference type="Gene3D" id="1.25.40.10">
    <property type="entry name" value="Tetratricopeptide repeat domain"/>
    <property type="match status" value="1"/>
</dbReference>
<reference evidence="4 5" key="1">
    <citation type="journal article" date="2017" name="Mol. Plant">
        <title>The Genome of Medicinal Plant Macleaya cordata Provides New Insights into Benzylisoquinoline Alkaloids Metabolism.</title>
        <authorList>
            <person name="Liu X."/>
            <person name="Liu Y."/>
            <person name="Huang P."/>
            <person name="Ma Y."/>
            <person name="Qing Z."/>
            <person name="Tang Q."/>
            <person name="Cao H."/>
            <person name="Cheng P."/>
            <person name="Zheng Y."/>
            <person name="Yuan Z."/>
            <person name="Zhou Y."/>
            <person name="Liu J."/>
            <person name="Tang Z."/>
            <person name="Zhuo Y."/>
            <person name="Zhang Y."/>
            <person name="Yu L."/>
            <person name="Huang J."/>
            <person name="Yang P."/>
            <person name="Peng Q."/>
            <person name="Zhang J."/>
            <person name="Jiang W."/>
            <person name="Zhang Z."/>
            <person name="Lin K."/>
            <person name="Ro D.K."/>
            <person name="Chen X."/>
            <person name="Xiong X."/>
            <person name="Shang Y."/>
            <person name="Huang S."/>
            <person name="Zeng J."/>
        </authorList>
    </citation>
    <scope>NUCLEOTIDE SEQUENCE [LARGE SCALE GENOMIC DNA]</scope>
    <source>
        <strain evidence="5">cv. BLH2017</strain>
        <tissue evidence="4">Root</tissue>
    </source>
</reference>
<dbReference type="NCBIfam" id="TIGR00756">
    <property type="entry name" value="PPR"/>
    <property type="match status" value="1"/>
</dbReference>
<keyword evidence="1" id="KW-0677">Repeat</keyword>
<accession>A0A200PY27</accession>
<dbReference type="AlphaFoldDB" id="A0A200PY27"/>
<evidence type="ECO:0000256" key="3">
    <source>
        <dbReference type="SAM" id="Phobius"/>
    </source>
</evidence>
<keyword evidence="3" id="KW-0472">Membrane</keyword>
<evidence type="ECO:0000313" key="5">
    <source>
        <dbReference type="Proteomes" id="UP000195402"/>
    </source>
</evidence>
<dbReference type="Pfam" id="PF13041">
    <property type="entry name" value="PPR_2"/>
    <property type="match status" value="1"/>
</dbReference>
<dbReference type="FunFam" id="1.25.40.10:FF:000344">
    <property type="entry name" value="Pentatricopeptide repeat-containing protein"/>
    <property type="match status" value="1"/>
</dbReference>
<dbReference type="InterPro" id="IPR002885">
    <property type="entry name" value="PPR_rpt"/>
</dbReference>
<gene>
    <name evidence="4" type="ORF">BVC80_8855g16</name>
</gene>
<dbReference type="PANTHER" id="PTHR47926:SF533">
    <property type="entry name" value="DYW DOMAIN-CONTAINING PROTEIN"/>
    <property type="match status" value="1"/>
</dbReference>
<dbReference type="InterPro" id="IPR046960">
    <property type="entry name" value="PPR_At4g14850-like_plant"/>
</dbReference>
<dbReference type="Proteomes" id="UP000195402">
    <property type="component" value="Unassembled WGS sequence"/>
</dbReference>
<evidence type="ECO:0000256" key="2">
    <source>
        <dbReference type="PROSITE-ProRule" id="PRU00708"/>
    </source>
</evidence>
<dbReference type="EMBL" id="MVGT01003855">
    <property type="protein sequence ID" value="OVA03120.1"/>
    <property type="molecule type" value="Genomic_DNA"/>
</dbReference>